<evidence type="ECO:0000313" key="11">
    <source>
        <dbReference type="Proteomes" id="UP000826616"/>
    </source>
</evidence>
<keyword evidence="11" id="KW-1185">Reference proteome</keyword>
<keyword evidence="2" id="KW-1003">Cell membrane</keyword>
<feature type="transmembrane region" description="Helical" evidence="6">
    <location>
        <begin position="74"/>
        <end position="95"/>
    </location>
</feature>
<accession>A0A1G8BTH6</accession>
<organism evidence="9 10">
    <name type="scientific">Aneurinibacillus thermoaerophilus</name>
    <dbReference type="NCBI Taxonomy" id="143495"/>
    <lineage>
        <taxon>Bacteria</taxon>
        <taxon>Bacillati</taxon>
        <taxon>Bacillota</taxon>
        <taxon>Bacilli</taxon>
        <taxon>Bacillales</taxon>
        <taxon>Paenibacillaceae</taxon>
        <taxon>Aneurinibacillus group</taxon>
        <taxon>Aneurinibacillus</taxon>
    </lineage>
</organism>
<keyword evidence="3 6" id="KW-0812">Transmembrane</keyword>
<evidence type="ECO:0000256" key="3">
    <source>
        <dbReference type="ARBA" id="ARBA00022692"/>
    </source>
</evidence>
<dbReference type="GeneID" id="97141054"/>
<proteinExistence type="predicted"/>
<dbReference type="PANTHER" id="PTHR33545:SF10">
    <property type="entry name" value="UPF0750 MEMBRANE PROTEIN YPJC"/>
    <property type="match status" value="1"/>
</dbReference>
<dbReference type="Pfam" id="PF02588">
    <property type="entry name" value="YitT_membrane"/>
    <property type="match status" value="1"/>
</dbReference>
<feature type="transmembrane region" description="Helical" evidence="6">
    <location>
        <begin position="107"/>
        <end position="125"/>
    </location>
</feature>
<dbReference type="GO" id="GO:0005886">
    <property type="term" value="C:plasma membrane"/>
    <property type="evidence" value="ECO:0007669"/>
    <property type="project" value="UniProtKB-SubCell"/>
</dbReference>
<evidence type="ECO:0000256" key="1">
    <source>
        <dbReference type="ARBA" id="ARBA00004651"/>
    </source>
</evidence>
<dbReference type="Gene3D" id="3.30.70.120">
    <property type="match status" value="1"/>
</dbReference>
<evidence type="ECO:0000256" key="5">
    <source>
        <dbReference type="ARBA" id="ARBA00023136"/>
    </source>
</evidence>
<dbReference type="PANTHER" id="PTHR33545">
    <property type="entry name" value="UPF0750 MEMBRANE PROTEIN YITT-RELATED"/>
    <property type="match status" value="1"/>
</dbReference>
<evidence type="ECO:0000256" key="4">
    <source>
        <dbReference type="ARBA" id="ARBA00022989"/>
    </source>
</evidence>
<reference evidence="9 10" key="1">
    <citation type="submission" date="2016-10" db="EMBL/GenBank/DDBJ databases">
        <authorList>
            <person name="de Groot N.N."/>
        </authorList>
    </citation>
    <scope>NUCLEOTIDE SEQUENCE [LARGE SCALE GENOMIC DNA]</scope>
    <source>
        <strain evidence="9 10">L 420-91</strain>
    </source>
</reference>
<keyword evidence="5 6" id="KW-0472">Membrane</keyword>
<evidence type="ECO:0000256" key="6">
    <source>
        <dbReference type="SAM" id="Phobius"/>
    </source>
</evidence>
<dbReference type="InterPro" id="IPR015867">
    <property type="entry name" value="N-reg_PII/ATP_PRibTrfase_C"/>
</dbReference>
<evidence type="ECO:0000313" key="10">
    <source>
        <dbReference type="Proteomes" id="UP000198956"/>
    </source>
</evidence>
<dbReference type="CDD" id="cd16380">
    <property type="entry name" value="YitT_C"/>
    <property type="match status" value="1"/>
</dbReference>
<dbReference type="InterPro" id="IPR003740">
    <property type="entry name" value="YitT"/>
</dbReference>
<gene>
    <name evidence="8" type="ORF">K3F53_06690</name>
    <name evidence="9" type="ORF">SAMN04489735_102145</name>
</gene>
<sequence length="284" mass="31443">MNHHLRNIFAILVGSAIMGFGINYFNIANRLAEGGITGITLLLKYTLNLDPGITNLVLNIPLLFIGWKMLGRQSAIYTIIGTVAVSFFLTLFSAFRHPMENDTLLAALYAGVTVGLGLGIVFRFGGTTGGVDIIARLFNKHFGWSIGRTLFIFDLFVIGLSLYYLNLDLAMYTLVALFVAARVIDFVQEGSYAAKAVMIISDHAVDISQRIMQEMGRGATLLKGRGGYTGLDKEVLYCVVSRNEIVRFKNLIHETDPHAFIIINDVHEVFGEGFTLDEKKQPIR</sequence>
<dbReference type="Proteomes" id="UP000826616">
    <property type="component" value="Chromosome"/>
</dbReference>
<reference evidence="8 11" key="2">
    <citation type="submission" date="2021-08" db="EMBL/GenBank/DDBJ databases">
        <title>Complete genome sequence of the strain Aneurinibacillus thermoaerophilus CCM 8960.</title>
        <authorList>
            <person name="Musilova J."/>
            <person name="Kourilova X."/>
            <person name="Pernicova I."/>
            <person name="Bezdicek M."/>
            <person name="Lengerova M."/>
            <person name="Obruca S."/>
            <person name="Sedlar K."/>
        </authorList>
    </citation>
    <scope>NUCLEOTIDE SEQUENCE [LARGE SCALE GENOMIC DNA]</scope>
    <source>
        <strain evidence="8 11">CCM 8960</strain>
    </source>
</reference>
<feature type="domain" description="DUF2179" evidence="7">
    <location>
        <begin position="217"/>
        <end position="271"/>
    </location>
</feature>
<feature type="transmembrane region" description="Helical" evidence="6">
    <location>
        <begin position="146"/>
        <end position="164"/>
    </location>
</feature>
<comment type="subcellular location">
    <subcellularLocation>
        <location evidence="1">Cell membrane</location>
        <topology evidence="1">Multi-pass membrane protein</topology>
    </subcellularLocation>
</comment>
<dbReference type="Proteomes" id="UP000198956">
    <property type="component" value="Unassembled WGS sequence"/>
</dbReference>
<evidence type="ECO:0000313" key="9">
    <source>
        <dbReference type="EMBL" id="SDH36379.1"/>
    </source>
</evidence>
<dbReference type="AlphaFoldDB" id="A0A1G8BTH6"/>
<dbReference type="InterPro" id="IPR051461">
    <property type="entry name" value="UPF0750_membrane"/>
</dbReference>
<dbReference type="Pfam" id="PF10035">
    <property type="entry name" value="DUF2179"/>
    <property type="match status" value="1"/>
</dbReference>
<dbReference type="PIRSF" id="PIRSF006483">
    <property type="entry name" value="Membrane_protein_YitT"/>
    <property type="match status" value="1"/>
</dbReference>
<evidence type="ECO:0000256" key="2">
    <source>
        <dbReference type="ARBA" id="ARBA00022475"/>
    </source>
</evidence>
<evidence type="ECO:0000313" key="8">
    <source>
        <dbReference type="EMBL" id="QYY43879.1"/>
    </source>
</evidence>
<dbReference type="RefSeq" id="WP_057899276.1">
    <property type="nucleotide sequence ID" value="NZ_CP080764.1"/>
</dbReference>
<feature type="transmembrane region" description="Helical" evidence="6">
    <location>
        <begin position="7"/>
        <end position="25"/>
    </location>
</feature>
<evidence type="ECO:0000259" key="7">
    <source>
        <dbReference type="Pfam" id="PF10035"/>
    </source>
</evidence>
<protein>
    <submittedName>
        <fullName evidence="9">Uncharacterized membrane-anchored protein YitT, contains DUF161 and DUF2179 domains</fullName>
    </submittedName>
    <submittedName>
        <fullName evidence="8">YitT family protein</fullName>
    </submittedName>
</protein>
<dbReference type="InterPro" id="IPR019264">
    <property type="entry name" value="DUF2179"/>
</dbReference>
<dbReference type="OrthoDB" id="1758221at2"/>
<dbReference type="EMBL" id="CP080764">
    <property type="protein sequence ID" value="QYY43879.1"/>
    <property type="molecule type" value="Genomic_DNA"/>
</dbReference>
<dbReference type="EMBL" id="FNDE01000021">
    <property type="protein sequence ID" value="SDH36379.1"/>
    <property type="molecule type" value="Genomic_DNA"/>
</dbReference>
<name>A0A1G8BTH6_ANETH</name>
<keyword evidence="4 6" id="KW-1133">Transmembrane helix</keyword>